<evidence type="ECO:0000313" key="2">
    <source>
        <dbReference type="WBParaSite" id="nRc.2.0.1.t31826-RA"/>
    </source>
</evidence>
<name>A0A915JZA1_ROMCU</name>
<dbReference type="AlphaFoldDB" id="A0A915JZA1"/>
<accession>A0A915JZA1</accession>
<reference evidence="2" key="1">
    <citation type="submission" date="2022-11" db="UniProtKB">
        <authorList>
            <consortium name="WormBaseParasite"/>
        </authorList>
    </citation>
    <scope>IDENTIFICATION</scope>
</reference>
<evidence type="ECO:0000313" key="1">
    <source>
        <dbReference type="Proteomes" id="UP000887565"/>
    </source>
</evidence>
<proteinExistence type="predicted"/>
<protein>
    <submittedName>
        <fullName evidence="2">Uncharacterized protein</fullName>
    </submittedName>
</protein>
<dbReference type="WBParaSite" id="nRc.2.0.1.t31826-RA">
    <property type="protein sequence ID" value="nRc.2.0.1.t31826-RA"/>
    <property type="gene ID" value="nRc.2.0.1.g31826"/>
</dbReference>
<keyword evidence="1" id="KW-1185">Reference proteome</keyword>
<organism evidence="1 2">
    <name type="scientific">Romanomermis culicivorax</name>
    <name type="common">Nematode worm</name>
    <dbReference type="NCBI Taxonomy" id="13658"/>
    <lineage>
        <taxon>Eukaryota</taxon>
        <taxon>Metazoa</taxon>
        <taxon>Ecdysozoa</taxon>
        <taxon>Nematoda</taxon>
        <taxon>Enoplea</taxon>
        <taxon>Dorylaimia</taxon>
        <taxon>Mermithida</taxon>
        <taxon>Mermithoidea</taxon>
        <taxon>Mermithidae</taxon>
        <taxon>Romanomermis</taxon>
    </lineage>
</organism>
<dbReference type="Proteomes" id="UP000887565">
    <property type="component" value="Unplaced"/>
</dbReference>
<sequence length="86" mass="10051">EGRGEGQKQLTLAYFRQEEASIPVRDAGNDPWKNADFVCQTRESSIEMIKRREHKKREGPTQIRQLSDAQKWQIEDMTKIGHLTRP</sequence>